<keyword evidence="1 3" id="KW-0193">Cuticle</keyword>
<dbReference type="EMBL" id="JBEDNZ010000021">
    <property type="protein sequence ID" value="KAL0819028.1"/>
    <property type="molecule type" value="Genomic_DNA"/>
</dbReference>
<dbReference type="PRINTS" id="PR00947">
    <property type="entry name" value="CUTICLE"/>
</dbReference>
<feature type="chain" id="PRO_5044881221" evidence="4">
    <location>
        <begin position="17"/>
        <end position="171"/>
    </location>
</feature>
<dbReference type="InterPro" id="IPR051217">
    <property type="entry name" value="Insect_Cuticle_Struc_Prot"/>
</dbReference>
<dbReference type="PROSITE" id="PS00233">
    <property type="entry name" value="CHIT_BIND_RR_1"/>
    <property type="match status" value="1"/>
</dbReference>
<dbReference type="Pfam" id="PF00379">
    <property type="entry name" value="Chitin_bind_4"/>
    <property type="match status" value="1"/>
</dbReference>
<protein>
    <submittedName>
        <fullName evidence="5">Uncharacterized protein</fullName>
    </submittedName>
</protein>
<evidence type="ECO:0000313" key="6">
    <source>
        <dbReference type="Proteomes" id="UP001549921"/>
    </source>
</evidence>
<gene>
    <name evidence="5" type="ORF">ABMA28_008308</name>
</gene>
<reference evidence="5 6" key="1">
    <citation type="submission" date="2024-06" db="EMBL/GenBank/DDBJ databases">
        <title>A chromosome-level genome assembly of beet webworm, Loxostege sticticalis.</title>
        <authorList>
            <person name="Zhang Y."/>
        </authorList>
    </citation>
    <scope>NUCLEOTIDE SEQUENCE [LARGE SCALE GENOMIC DNA]</scope>
    <source>
        <strain evidence="5">AQ028</strain>
        <tissue evidence="5">Male pupae</tissue>
    </source>
</reference>
<dbReference type="InterPro" id="IPR031311">
    <property type="entry name" value="CHIT_BIND_RR_consensus"/>
</dbReference>
<evidence type="ECO:0000256" key="3">
    <source>
        <dbReference type="PROSITE-ProRule" id="PRU00497"/>
    </source>
</evidence>
<dbReference type="AlphaFoldDB" id="A0ABD0SGQ2"/>
<evidence type="ECO:0000256" key="4">
    <source>
        <dbReference type="SAM" id="SignalP"/>
    </source>
</evidence>
<name>A0ABD0SGQ2_LOXSC</name>
<dbReference type="PANTHER" id="PTHR12236:SF75">
    <property type="entry name" value="CUTICULAR PROTEIN 62BB, ISOFORM A"/>
    <property type="match status" value="1"/>
</dbReference>
<proteinExistence type="predicted"/>
<comment type="caution">
    <text evidence="5">The sequence shown here is derived from an EMBL/GenBank/DDBJ whole genome shotgun (WGS) entry which is preliminary data.</text>
</comment>
<evidence type="ECO:0000256" key="1">
    <source>
        <dbReference type="ARBA" id="ARBA00022460"/>
    </source>
</evidence>
<dbReference type="InterPro" id="IPR000618">
    <property type="entry name" value="Insect_cuticle"/>
</dbReference>
<sequence>MIRILLLTWAVPAVFSIIVKDPPPSGNEYKYSYNIDDPTTGDMKSQHEVRQGDVVSGSYTVVDPDGTRRTVDYTADPQKGFNAVVRTEPAENAYAPANNAIDTGYQYVPAQPKAVYEPAEPQQPVQYNYAPAPLYTRAHYQQEPQTLYFTPSNEIAHQDTSFNGQYFVPAH</sequence>
<dbReference type="PANTHER" id="PTHR12236">
    <property type="entry name" value="STRUCTURAL CONTITUENT OF CUTICLE"/>
    <property type="match status" value="1"/>
</dbReference>
<dbReference type="Proteomes" id="UP001549921">
    <property type="component" value="Unassembled WGS sequence"/>
</dbReference>
<organism evidence="5 6">
    <name type="scientific">Loxostege sticticalis</name>
    <name type="common">Beet webworm moth</name>
    <dbReference type="NCBI Taxonomy" id="481309"/>
    <lineage>
        <taxon>Eukaryota</taxon>
        <taxon>Metazoa</taxon>
        <taxon>Ecdysozoa</taxon>
        <taxon>Arthropoda</taxon>
        <taxon>Hexapoda</taxon>
        <taxon>Insecta</taxon>
        <taxon>Pterygota</taxon>
        <taxon>Neoptera</taxon>
        <taxon>Endopterygota</taxon>
        <taxon>Lepidoptera</taxon>
        <taxon>Glossata</taxon>
        <taxon>Ditrysia</taxon>
        <taxon>Pyraloidea</taxon>
        <taxon>Crambidae</taxon>
        <taxon>Pyraustinae</taxon>
        <taxon>Loxostege</taxon>
    </lineage>
</organism>
<dbReference type="GO" id="GO:0042302">
    <property type="term" value="F:structural constituent of cuticle"/>
    <property type="evidence" value="ECO:0007669"/>
    <property type="project" value="UniProtKB-UniRule"/>
</dbReference>
<dbReference type="PROSITE" id="PS51155">
    <property type="entry name" value="CHIT_BIND_RR_2"/>
    <property type="match status" value="1"/>
</dbReference>
<keyword evidence="2 4" id="KW-0732">Signal</keyword>
<accession>A0ABD0SGQ2</accession>
<evidence type="ECO:0000256" key="2">
    <source>
        <dbReference type="ARBA" id="ARBA00022729"/>
    </source>
</evidence>
<feature type="signal peptide" evidence="4">
    <location>
        <begin position="1"/>
        <end position="16"/>
    </location>
</feature>
<evidence type="ECO:0000313" key="5">
    <source>
        <dbReference type="EMBL" id="KAL0819028.1"/>
    </source>
</evidence>